<proteinExistence type="inferred from homology"/>
<feature type="domain" description="Aerobactin siderophore biosynthesis IucA/IucC-like C-terminal" evidence="4">
    <location>
        <begin position="391"/>
        <end position="551"/>
    </location>
</feature>
<feature type="domain" description="Aerobactin siderophore biosynthesis IucA/IucC N-terminal" evidence="3">
    <location>
        <begin position="144"/>
        <end position="372"/>
    </location>
</feature>
<sequence length="574" mass="65244">MRDRSIYALQAEQAAMTRLLNAYIREAAGSKLPVEDGMLLKLSQTHRTLKLSFRYVSASGHHRYVFPIMGEERESAGQQALSFQEVTEWLLAEVAAADAESLEAGERKLSLQKQIANSVAKTIRYLQAKDDIAPQPTSGADCPYLRSEQSLLFGHPFHPTPKSSEGLTEQDLVRFAPELHASYRLDYWLVHPELFDEEWIGESPMQSYWSEREREWLKRAGVGPRYAGYRLLPSHPWQSAHLKSLPAVQHRERSGQLLWLGSLGDTVYPTASVRTVWSPEHGLFLKLPLHVRITNFIRTNTAEQRRRSLDAARIWEDIGRRFHWAGFGVLQEPGSLSVSDSQLAEAFTVLLREGDPGLVSQDEEWHAAASMFEDEGNEPWWLPGTELQALEWTQRYVSIYLLPVLKLFAEEGFGLEAHVQNTLIRLQDRSPVRCLVRDLEGVSVCRETAREKGWIGTAVPETSPVLYDREEAWMRLLYYNVTNHLSHMLAAVSRSSGAAESLLWRSAGEAAADQARIGSVRLWEWTERLLMAPTLPAKANLISRFRQRAEQPEYVQIPNPLYQPSAVYSFGTLR</sequence>
<reference evidence="5" key="1">
    <citation type="submission" date="2020-09" db="EMBL/GenBank/DDBJ databases">
        <title>Draft Genome Sequence of Paenibacillus sp. WST5.</title>
        <authorList>
            <person name="Bao Z."/>
        </authorList>
    </citation>
    <scope>NUCLEOTIDE SEQUENCE</scope>
    <source>
        <strain evidence="5">WST5</strain>
    </source>
</reference>
<dbReference type="GO" id="GO:0019290">
    <property type="term" value="P:siderophore biosynthetic process"/>
    <property type="evidence" value="ECO:0007669"/>
    <property type="project" value="InterPro"/>
</dbReference>
<evidence type="ECO:0000313" key="5">
    <source>
        <dbReference type="EMBL" id="MBD0383536.1"/>
    </source>
</evidence>
<evidence type="ECO:0000259" key="3">
    <source>
        <dbReference type="Pfam" id="PF04183"/>
    </source>
</evidence>
<dbReference type="EMBL" id="JACVVD010000011">
    <property type="protein sequence ID" value="MBD0383536.1"/>
    <property type="molecule type" value="Genomic_DNA"/>
</dbReference>
<comment type="pathway">
    <text evidence="1">Siderophore biosynthesis.</text>
</comment>
<comment type="caution">
    <text evidence="5">The sequence shown here is derived from an EMBL/GenBank/DDBJ whole genome shotgun (WGS) entry which is preliminary data.</text>
</comment>
<dbReference type="Gene3D" id="1.10.510.40">
    <property type="match status" value="1"/>
</dbReference>
<gene>
    <name evidence="5" type="ORF">ICC18_25865</name>
</gene>
<dbReference type="InterPro" id="IPR007310">
    <property type="entry name" value="Aerobactin_biosyn_IucA/IucC_N"/>
</dbReference>
<dbReference type="Proteomes" id="UP000650466">
    <property type="component" value="Unassembled WGS sequence"/>
</dbReference>
<dbReference type="PANTHER" id="PTHR34384:SF5">
    <property type="entry name" value="L-2,3-DIAMINOPROPANOATE--CITRATE LIGASE"/>
    <property type="match status" value="1"/>
</dbReference>
<evidence type="ECO:0000313" key="6">
    <source>
        <dbReference type="Proteomes" id="UP000650466"/>
    </source>
</evidence>
<dbReference type="PANTHER" id="PTHR34384">
    <property type="entry name" value="L-2,3-DIAMINOPROPANOATE--CITRATE LIGASE"/>
    <property type="match status" value="1"/>
</dbReference>
<dbReference type="InterPro" id="IPR022770">
    <property type="entry name" value="IucA/IucC-like_C"/>
</dbReference>
<accession>A0A926KUS5</accession>
<evidence type="ECO:0000256" key="2">
    <source>
        <dbReference type="ARBA" id="ARBA00007832"/>
    </source>
</evidence>
<evidence type="ECO:0000259" key="4">
    <source>
        <dbReference type="Pfam" id="PF06276"/>
    </source>
</evidence>
<dbReference type="InterPro" id="IPR037455">
    <property type="entry name" value="LucA/IucC-like"/>
</dbReference>
<comment type="similarity">
    <text evidence="2">Belongs to the IucA/IucC family.</text>
</comment>
<dbReference type="GO" id="GO:0016881">
    <property type="term" value="F:acid-amino acid ligase activity"/>
    <property type="evidence" value="ECO:0007669"/>
    <property type="project" value="UniProtKB-ARBA"/>
</dbReference>
<name>A0A926KUS5_9BACL</name>
<evidence type="ECO:0000256" key="1">
    <source>
        <dbReference type="ARBA" id="ARBA00004924"/>
    </source>
</evidence>
<dbReference type="AlphaFoldDB" id="A0A926KUS5"/>
<protein>
    <recommendedName>
        <fullName evidence="7">Siderophore synthetase component</fullName>
    </recommendedName>
</protein>
<organism evidence="5 6">
    <name type="scientific">Paenibacillus sedimenti</name>
    <dbReference type="NCBI Taxonomy" id="2770274"/>
    <lineage>
        <taxon>Bacteria</taxon>
        <taxon>Bacillati</taxon>
        <taxon>Bacillota</taxon>
        <taxon>Bacilli</taxon>
        <taxon>Bacillales</taxon>
        <taxon>Paenibacillaceae</taxon>
        <taxon>Paenibacillus</taxon>
    </lineage>
</organism>
<keyword evidence="6" id="KW-1185">Reference proteome</keyword>
<dbReference type="Pfam" id="PF06276">
    <property type="entry name" value="FhuF"/>
    <property type="match status" value="1"/>
</dbReference>
<evidence type="ECO:0008006" key="7">
    <source>
        <dbReference type="Google" id="ProtNLM"/>
    </source>
</evidence>
<dbReference type="RefSeq" id="WP_188177315.1">
    <property type="nucleotide sequence ID" value="NZ_JACVVD010000011.1"/>
</dbReference>
<dbReference type="Pfam" id="PF04183">
    <property type="entry name" value="IucA_IucC"/>
    <property type="match status" value="1"/>
</dbReference>